<feature type="transmembrane region" description="Helical" evidence="1">
    <location>
        <begin position="71"/>
        <end position="93"/>
    </location>
</feature>
<dbReference type="STRING" id="407234.SAMN05421795_102449"/>
<organism evidence="3 4">
    <name type="scientific">Phaeovulum vinaykumarii</name>
    <dbReference type="NCBI Taxonomy" id="407234"/>
    <lineage>
        <taxon>Bacteria</taxon>
        <taxon>Pseudomonadati</taxon>
        <taxon>Pseudomonadota</taxon>
        <taxon>Alphaproteobacteria</taxon>
        <taxon>Rhodobacterales</taxon>
        <taxon>Paracoccaceae</taxon>
        <taxon>Phaeovulum</taxon>
    </lineage>
</organism>
<evidence type="ECO:0000313" key="4">
    <source>
        <dbReference type="Proteomes" id="UP000186098"/>
    </source>
</evidence>
<dbReference type="Gene3D" id="1.20.120.1220">
    <property type="match status" value="1"/>
</dbReference>
<evidence type="ECO:0000256" key="1">
    <source>
        <dbReference type="SAM" id="Phobius"/>
    </source>
</evidence>
<keyword evidence="1" id="KW-1133">Transmembrane helix</keyword>
<dbReference type="InterPro" id="IPR000045">
    <property type="entry name" value="Prepilin_IV_endopep_pep"/>
</dbReference>
<evidence type="ECO:0000313" key="3">
    <source>
        <dbReference type="EMBL" id="SIS67868.1"/>
    </source>
</evidence>
<feature type="domain" description="Prepilin type IV endopeptidase peptidase" evidence="2">
    <location>
        <begin position="25"/>
        <end position="126"/>
    </location>
</feature>
<feature type="transmembrane region" description="Helical" evidence="1">
    <location>
        <begin position="16"/>
        <end position="35"/>
    </location>
</feature>
<protein>
    <submittedName>
        <fullName evidence="3">Prepilin peptidase CpaA</fullName>
    </submittedName>
</protein>
<dbReference type="GO" id="GO:0016020">
    <property type="term" value="C:membrane"/>
    <property type="evidence" value="ECO:0007669"/>
    <property type="project" value="InterPro"/>
</dbReference>
<feature type="transmembrane region" description="Helical" evidence="1">
    <location>
        <begin position="153"/>
        <end position="173"/>
    </location>
</feature>
<reference evidence="4" key="1">
    <citation type="submission" date="2017-01" db="EMBL/GenBank/DDBJ databases">
        <authorList>
            <person name="Varghese N."/>
            <person name="Submissions S."/>
        </authorList>
    </citation>
    <scope>NUCLEOTIDE SEQUENCE [LARGE SCALE GENOMIC DNA]</scope>
    <source>
        <strain evidence="4">DSM 18714</strain>
    </source>
</reference>
<keyword evidence="1" id="KW-0812">Transmembrane</keyword>
<dbReference type="EMBL" id="FTOM01000002">
    <property type="protein sequence ID" value="SIS67868.1"/>
    <property type="molecule type" value="Genomic_DNA"/>
</dbReference>
<keyword evidence="1" id="KW-0472">Membrane</keyword>
<gene>
    <name evidence="3" type="ORF">SAMN05421795_102449</name>
</gene>
<proteinExistence type="predicted"/>
<keyword evidence="4" id="KW-1185">Reference proteome</keyword>
<dbReference type="Proteomes" id="UP000186098">
    <property type="component" value="Unassembled WGS sequence"/>
</dbReference>
<name>A0A1N7L1Y9_9RHOB</name>
<feature type="transmembrane region" description="Helical" evidence="1">
    <location>
        <begin position="47"/>
        <end position="65"/>
    </location>
</feature>
<dbReference type="AlphaFoldDB" id="A0A1N7L1Y9"/>
<evidence type="ECO:0000259" key="2">
    <source>
        <dbReference type="Pfam" id="PF01478"/>
    </source>
</evidence>
<feature type="transmembrane region" description="Helical" evidence="1">
    <location>
        <begin position="105"/>
        <end position="127"/>
    </location>
</feature>
<accession>A0A1N7L1Y9</accession>
<dbReference type="Pfam" id="PF01478">
    <property type="entry name" value="Peptidase_A24"/>
    <property type="match status" value="1"/>
</dbReference>
<sequence>MTGDPMHTGLLGLDPAQAAGVLAIVAAPICLWVALSDLRHMKIPNQAVLALIAVYAVVGPFVLPLDVWAWRWLHLAVVLAVGFVLNMIAHFGAGDAKFAAAMAPFFALSHAGLALVLLALCLLTSFLTHRLVRAVPPLRGLAPDWESWRRKDFPLGIALVATLMSYLLLLATLG</sequence>
<dbReference type="GO" id="GO:0004190">
    <property type="term" value="F:aspartic-type endopeptidase activity"/>
    <property type="evidence" value="ECO:0007669"/>
    <property type="project" value="InterPro"/>
</dbReference>
<dbReference type="RefSeq" id="WP_235816220.1">
    <property type="nucleotide sequence ID" value="NZ_FTOM01000002.1"/>
</dbReference>